<sequence>MAGVLLFAVLGLVSCGSENPGTVASSTTTNPGSNSTVIDPYTGNAAQNPDIAACLLLADAVGLDGLVPIDSSSWRDERERILVDAQRESMLLRLAVRGASPELAPALETLATHAERVAEEISLATNYADAMNRLESTGVDTELRAAADAVAAWRDTNC</sequence>
<gene>
    <name evidence="1" type="ORF">UFOPK1392_02037</name>
</gene>
<accession>A0A6J5YL66</accession>
<dbReference type="AlphaFoldDB" id="A0A6J5YL66"/>
<dbReference type="EMBL" id="CAEMXZ010000124">
    <property type="protein sequence ID" value="CAB4324272.1"/>
    <property type="molecule type" value="Genomic_DNA"/>
</dbReference>
<evidence type="ECO:0000313" key="1">
    <source>
        <dbReference type="EMBL" id="CAB4324272.1"/>
    </source>
</evidence>
<proteinExistence type="predicted"/>
<name>A0A6J5YL66_9ZZZZ</name>
<reference evidence="1" key="1">
    <citation type="submission" date="2020-05" db="EMBL/GenBank/DDBJ databases">
        <authorList>
            <person name="Chiriac C."/>
            <person name="Salcher M."/>
            <person name="Ghai R."/>
            <person name="Kavagutti S V."/>
        </authorList>
    </citation>
    <scope>NUCLEOTIDE SEQUENCE</scope>
</reference>
<protein>
    <submittedName>
        <fullName evidence="1">Unannotated protein</fullName>
    </submittedName>
</protein>
<organism evidence="1">
    <name type="scientific">freshwater metagenome</name>
    <dbReference type="NCBI Taxonomy" id="449393"/>
    <lineage>
        <taxon>unclassified sequences</taxon>
        <taxon>metagenomes</taxon>
        <taxon>ecological metagenomes</taxon>
    </lineage>
</organism>